<evidence type="ECO:0000256" key="1">
    <source>
        <dbReference type="ARBA" id="ARBA00004328"/>
    </source>
</evidence>
<reference evidence="4" key="1">
    <citation type="submission" date="2019-05" db="EMBL/GenBank/DDBJ databases">
        <title>Metatranscriptomic reconstruction reveals RNA viruses with the potential to shape carbon cycling in soil.</title>
        <authorList>
            <person name="Starr E.P."/>
            <person name="Nuccio E."/>
            <person name="Pett-Ridge J."/>
            <person name="Banfield J.F."/>
            <person name="Firestone M.K."/>
        </authorList>
    </citation>
    <scope>NUCLEOTIDE SEQUENCE</scope>
    <source>
        <strain evidence="4">H1_Bulk_30_scaffold_639_e_312</strain>
    </source>
</reference>
<dbReference type="EMBL" id="MN036051">
    <property type="protein sequence ID" value="QDH91161.1"/>
    <property type="molecule type" value="Genomic_RNA"/>
</dbReference>
<sequence>MPAIGQVKLSSKIDNTLARLTNDPAIGVTNTFDPVGIDANGVASYEDASGGIAVGNPRLSIQLRRPNKTNRNYKVTVKLFVPTLEVTSPSTGSGIQPAPTKAYDCVFVGEFILPERSTSTERVNLSKLVQSLFMGTINASDGSPTDSTGSPLNGMINSLAAVY</sequence>
<evidence type="ECO:0000256" key="3">
    <source>
        <dbReference type="ARBA" id="ARBA00022844"/>
    </source>
</evidence>
<gene>
    <name evidence="4" type="ORF">H1Bulk30639e312_000002</name>
</gene>
<proteinExistence type="predicted"/>
<name>A0A514DC22_9VIRU</name>
<dbReference type="SUPFAM" id="SSF55405">
    <property type="entry name" value="RNA bacteriophage capsid protein"/>
    <property type="match status" value="1"/>
</dbReference>
<dbReference type="InterPro" id="IPR015954">
    <property type="entry name" value="Phage_RNA-type_capsid"/>
</dbReference>
<accession>A0A514DC22</accession>
<evidence type="ECO:0000313" key="4">
    <source>
        <dbReference type="EMBL" id="QDH91161.1"/>
    </source>
</evidence>
<comment type="subcellular location">
    <subcellularLocation>
        <location evidence="1">Virion</location>
    </subcellularLocation>
</comment>
<dbReference type="GO" id="GO:0019028">
    <property type="term" value="C:viral capsid"/>
    <property type="evidence" value="ECO:0007669"/>
    <property type="project" value="UniProtKB-KW"/>
</dbReference>
<evidence type="ECO:0008006" key="5">
    <source>
        <dbReference type="Google" id="ProtNLM"/>
    </source>
</evidence>
<organism evidence="4">
    <name type="scientific">Leviviridae sp</name>
    <dbReference type="NCBI Taxonomy" id="2027243"/>
    <lineage>
        <taxon>Viruses</taxon>
        <taxon>Riboviria</taxon>
        <taxon>Orthornavirae</taxon>
        <taxon>Lenarviricota</taxon>
        <taxon>Leviviricetes</taxon>
        <taxon>Norzivirales</taxon>
        <taxon>Fiersviridae</taxon>
    </lineage>
</organism>
<protein>
    <recommendedName>
        <fullName evidence="5">Coat protein</fullName>
    </recommendedName>
</protein>
<keyword evidence="3" id="KW-0946">Virion</keyword>
<keyword evidence="2" id="KW-0167">Capsid protein</keyword>
<dbReference type="GO" id="GO:0005198">
    <property type="term" value="F:structural molecule activity"/>
    <property type="evidence" value="ECO:0007669"/>
    <property type="project" value="InterPro"/>
</dbReference>
<evidence type="ECO:0000256" key="2">
    <source>
        <dbReference type="ARBA" id="ARBA00022561"/>
    </source>
</evidence>
<dbReference type="Pfam" id="PF01819">
    <property type="entry name" value="Levi_coat"/>
    <property type="match status" value="1"/>
</dbReference>
<dbReference type="Gene3D" id="3.30.380.10">
    <property type="entry name" value="MS2 Viral Coat Protein"/>
    <property type="match status" value="1"/>
</dbReference>
<dbReference type="InterPro" id="IPR002703">
    <property type="entry name" value="Levivir_coat"/>
</dbReference>